<dbReference type="PANTHER" id="PTHR11748:SF119">
    <property type="entry name" value="D-2-HYDROXYGLUTARATE DEHYDROGENASE"/>
    <property type="match status" value="1"/>
</dbReference>
<gene>
    <name evidence="2" type="ORF">WSS_A02485</name>
</gene>
<sequence length="102" mass="10626">MISAESLAAELRSSGVSDVLSDGTTRAAYSSDASLYRVRPLVVARPRHADEVAAALAVCRREGVPLTSRGGGTSVAGNAVGTGLILDFSRHMNRVLSIDRDA</sequence>
<proteinExistence type="predicted"/>
<name>K8XU48_RHOOP</name>
<dbReference type="SUPFAM" id="SSF56176">
    <property type="entry name" value="FAD-binding/transporter-associated domain-like"/>
    <property type="match status" value="1"/>
</dbReference>
<feature type="domain" description="FAD-binding PCMH-type" evidence="1">
    <location>
        <begin position="36"/>
        <end position="102"/>
    </location>
</feature>
<dbReference type="EMBL" id="AJYC02000009">
    <property type="protein sequence ID" value="EKT84401.1"/>
    <property type="molecule type" value="Genomic_DNA"/>
</dbReference>
<dbReference type="GO" id="GO:0071949">
    <property type="term" value="F:FAD binding"/>
    <property type="evidence" value="ECO:0007669"/>
    <property type="project" value="InterPro"/>
</dbReference>
<dbReference type="AlphaFoldDB" id="K8XU48"/>
<dbReference type="InterPro" id="IPR016166">
    <property type="entry name" value="FAD-bd_PCMH"/>
</dbReference>
<evidence type="ECO:0000259" key="1">
    <source>
        <dbReference type="PROSITE" id="PS51387"/>
    </source>
</evidence>
<accession>K8XU48</accession>
<comment type="caution">
    <text evidence="2">The sequence shown here is derived from an EMBL/GenBank/DDBJ whole genome shotgun (WGS) entry which is preliminary data.</text>
</comment>
<protein>
    <submittedName>
        <fullName evidence="2">Putative FAD-linked oxidase</fullName>
    </submittedName>
</protein>
<dbReference type="InterPro" id="IPR006094">
    <property type="entry name" value="Oxid_FAD_bind_N"/>
</dbReference>
<dbReference type="InterPro" id="IPR036318">
    <property type="entry name" value="FAD-bd_PCMH-like_sf"/>
</dbReference>
<dbReference type="GO" id="GO:1903457">
    <property type="term" value="P:lactate catabolic process"/>
    <property type="evidence" value="ECO:0007669"/>
    <property type="project" value="TreeGrafter"/>
</dbReference>
<organism evidence="2 3">
    <name type="scientific">Rhodococcus opacus M213</name>
    <dbReference type="NCBI Taxonomy" id="1129896"/>
    <lineage>
        <taxon>Bacteria</taxon>
        <taxon>Bacillati</taxon>
        <taxon>Actinomycetota</taxon>
        <taxon>Actinomycetes</taxon>
        <taxon>Mycobacteriales</taxon>
        <taxon>Nocardiaceae</taxon>
        <taxon>Rhodococcus</taxon>
    </lineage>
</organism>
<dbReference type="Gene3D" id="3.30.465.10">
    <property type="match status" value="1"/>
</dbReference>
<reference evidence="2 3" key="1">
    <citation type="journal article" date="2013" name="Genome Announc.">
        <title>Draft Genome Sequence of Rhodococcus opacus Strain M213 Shows a Diverse Catabolic Potential.</title>
        <authorList>
            <person name="Pathak A."/>
            <person name="Green S.J."/>
            <person name="Ogram A."/>
            <person name="Chauhan A."/>
        </authorList>
    </citation>
    <scope>NUCLEOTIDE SEQUENCE [LARGE SCALE GENOMIC DNA]</scope>
    <source>
        <strain evidence="2 3">M213</strain>
    </source>
</reference>
<dbReference type="PROSITE" id="PS51387">
    <property type="entry name" value="FAD_PCMH"/>
    <property type="match status" value="1"/>
</dbReference>
<dbReference type="GO" id="GO:0008720">
    <property type="term" value="F:D-lactate dehydrogenase (NAD+) activity"/>
    <property type="evidence" value="ECO:0007669"/>
    <property type="project" value="TreeGrafter"/>
</dbReference>
<evidence type="ECO:0000313" key="3">
    <source>
        <dbReference type="Proteomes" id="UP000005951"/>
    </source>
</evidence>
<dbReference type="PANTHER" id="PTHR11748">
    <property type="entry name" value="D-LACTATE DEHYDROGENASE"/>
    <property type="match status" value="1"/>
</dbReference>
<feature type="non-terminal residue" evidence="2">
    <location>
        <position position="102"/>
    </location>
</feature>
<dbReference type="GO" id="GO:0004458">
    <property type="term" value="F:D-lactate dehydrogenase (cytochrome) activity"/>
    <property type="evidence" value="ECO:0007669"/>
    <property type="project" value="TreeGrafter"/>
</dbReference>
<dbReference type="InterPro" id="IPR016169">
    <property type="entry name" value="FAD-bd_PCMH_sub2"/>
</dbReference>
<evidence type="ECO:0000313" key="2">
    <source>
        <dbReference type="EMBL" id="EKT84401.1"/>
    </source>
</evidence>
<dbReference type="Proteomes" id="UP000005951">
    <property type="component" value="Unassembled WGS sequence"/>
</dbReference>
<dbReference type="RefSeq" id="WP_005253634.1">
    <property type="nucleotide sequence ID" value="NZ_AJYC02000009.1"/>
</dbReference>
<dbReference type="Pfam" id="PF01565">
    <property type="entry name" value="FAD_binding_4"/>
    <property type="match status" value="1"/>
</dbReference>